<dbReference type="NCBIfam" id="TIGR01414">
    <property type="entry name" value="autotrans_barl"/>
    <property type="match status" value="1"/>
</dbReference>
<dbReference type="EMBL" id="JBGUBD010000001">
    <property type="protein sequence ID" value="MFA9476887.1"/>
    <property type="molecule type" value="Genomic_DNA"/>
</dbReference>
<dbReference type="PRINTS" id="PR01228">
    <property type="entry name" value="EGGSHELL"/>
</dbReference>
<evidence type="ECO:0000313" key="5">
    <source>
        <dbReference type="Proteomes" id="UP001575105"/>
    </source>
</evidence>
<feature type="compositionally biased region" description="Gly residues" evidence="1">
    <location>
        <begin position="314"/>
        <end position="323"/>
    </location>
</feature>
<gene>
    <name evidence="4" type="ORF">ACERK3_01140</name>
</gene>
<dbReference type="SUPFAM" id="SSF103515">
    <property type="entry name" value="Autotransporter"/>
    <property type="match status" value="1"/>
</dbReference>
<dbReference type="SUPFAM" id="SSF51126">
    <property type="entry name" value="Pectin lyase-like"/>
    <property type="match status" value="1"/>
</dbReference>
<keyword evidence="5" id="KW-1185">Reference proteome</keyword>
<evidence type="ECO:0000259" key="3">
    <source>
        <dbReference type="PROSITE" id="PS51208"/>
    </source>
</evidence>
<dbReference type="InterPro" id="IPR036709">
    <property type="entry name" value="Autotransporte_beta_dom_sf"/>
</dbReference>
<comment type="caution">
    <text evidence="4">The sequence shown here is derived from an EMBL/GenBank/DDBJ whole genome shotgun (WGS) entry which is preliminary data.</text>
</comment>
<name>A0ABV4U0J4_9BACT</name>
<organism evidence="4 5">
    <name type="scientific">Natronomicrosphaera hydrolytica</name>
    <dbReference type="NCBI Taxonomy" id="3242702"/>
    <lineage>
        <taxon>Bacteria</taxon>
        <taxon>Pseudomonadati</taxon>
        <taxon>Planctomycetota</taxon>
        <taxon>Phycisphaerae</taxon>
        <taxon>Phycisphaerales</taxon>
        <taxon>Phycisphaeraceae</taxon>
        <taxon>Natronomicrosphaera</taxon>
    </lineage>
</organism>
<dbReference type="Proteomes" id="UP001575105">
    <property type="component" value="Unassembled WGS sequence"/>
</dbReference>
<evidence type="ECO:0000256" key="2">
    <source>
        <dbReference type="SAM" id="SignalP"/>
    </source>
</evidence>
<feature type="compositionally biased region" description="Gly residues" evidence="1">
    <location>
        <begin position="169"/>
        <end position="247"/>
    </location>
</feature>
<feature type="compositionally biased region" description="Gly residues" evidence="1">
    <location>
        <begin position="255"/>
        <end position="305"/>
    </location>
</feature>
<dbReference type="InterPro" id="IPR011050">
    <property type="entry name" value="Pectin_lyase_fold/virulence"/>
</dbReference>
<dbReference type="InterPro" id="IPR006315">
    <property type="entry name" value="OM_autotransptr_brl_dom"/>
</dbReference>
<dbReference type="RefSeq" id="WP_425343812.1">
    <property type="nucleotide sequence ID" value="NZ_JBGUBD010000001.1"/>
</dbReference>
<dbReference type="PROSITE" id="PS51208">
    <property type="entry name" value="AUTOTRANSPORTER"/>
    <property type="match status" value="1"/>
</dbReference>
<reference evidence="4 5" key="1">
    <citation type="submission" date="2024-08" db="EMBL/GenBank/DDBJ databases">
        <title>Whole-genome sequencing of halo(alkali)philic microorganisms from hypersaline lakes.</title>
        <authorList>
            <person name="Sorokin D.Y."/>
            <person name="Merkel A.Y."/>
            <person name="Messina E."/>
            <person name="Yakimov M."/>
        </authorList>
    </citation>
    <scope>NUCLEOTIDE SEQUENCE [LARGE SCALE GENOMIC DNA]</scope>
    <source>
        <strain evidence="4 5">AB-hyl4</strain>
    </source>
</reference>
<feature type="region of interest" description="Disordered" evidence="1">
    <location>
        <begin position="163"/>
        <end position="323"/>
    </location>
</feature>
<sequence>MDGHTRITRAGRLLVLLTSLVTAGSALASPIVVTNTHDAGAGSFRDAIAQANASGSASTIQFDASLAGQTLALDSALPLIASDLVVEGGAGLTISGQGQHRIFFVDQGNVTIHNLNLVDGLAQGGRGGDGANSGAGGGGMGAGGALFVNEHAHVTLSNVTLTDNHARGGDGGNAFGGGGAPQGGGGGGGLGGDGGPGGGTAGGGGGGQGAAGGSGVSTTGGGGGGVTNPGDNGGSGGGPGGDGGSEGQQGSPGQTHGGGGGGGGDGSGTSGGAAGQGGDFGGGGGGGINRSGGDGGFGAGGGGRGVNFSAGPSPGTGGFGGGDGSNYQVGGGGGDAYGGAIFVREGGSLTIIDPNISGSGITAGQGGSGTIFSGSAGTTDGAGLYLMHNINAQIGVSENNALVFAEMISGPGGITKTGQGTLVLPTNFTYTGDTHINEGELHLTGSIAGDAFISSDAILSGDGIIAGSLTNAGILSPGNSIGTITIQGDYTHEAAATLRIEFNDAGNTPGVNNDLVDITGHATLEGGSVHVVAQPGDYTAGTQYTFLHAADGRTGTFDNITHENLSYLFTTELSYTADSARFAIVFNTPDYESLGRNRGERAVGRYLESRFTTATGDMVDLFQNLESLDDAGKQNAIQQLTGETIGSGATATLQTLARAQESAFNRIRPGAHIASDLDSPAFNAEVGQPLALAGSNVQPFFADPMAGQRDQPGRWMPWVQGFGEYGDVSGSRNATATGYDYWSGGMMVGIDREVDDHWLVGGRAAYARTRVNSDHDRHRHDIDHYQVGVHARYNEQAWYGLGSAFAGYQRYDSQRRIRFADYDRQGKAKYNGGHLGLAFEVGRKFQQDAWAFQPIAGVQYVYLRRAGFSESGAGSANLQVNAESTQSLRSSLGFNLSRSLYQQPDAHLMLHLRGRWVYEFLDDAGPVTARFADAVDAFTVESATVDRHTAVLGTGLGWQLNERTSLGVHYDATLNSHFVSHHGSVAMSFAW</sequence>
<dbReference type="SMART" id="SM00869">
    <property type="entry name" value="Autotransporter"/>
    <property type="match status" value="1"/>
</dbReference>
<feature type="domain" description="Autotransporter" evidence="3">
    <location>
        <begin position="710"/>
        <end position="991"/>
    </location>
</feature>
<feature type="signal peptide" evidence="2">
    <location>
        <begin position="1"/>
        <end position="28"/>
    </location>
</feature>
<evidence type="ECO:0000313" key="4">
    <source>
        <dbReference type="EMBL" id="MFA9476887.1"/>
    </source>
</evidence>
<evidence type="ECO:0000256" key="1">
    <source>
        <dbReference type="SAM" id="MobiDB-lite"/>
    </source>
</evidence>
<feature type="chain" id="PRO_5046711759" evidence="2">
    <location>
        <begin position="29"/>
        <end position="991"/>
    </location>
</feature>
<protein>
    <submittedName>
        <fullName evidence="4">Autotransporter domain-containing protein</fullName>
    </submittedName>
</protein>
<keyword evidence="2" id="KW-0732">Signal</keyword>
<dbReference type="InterPro" id="IPR005546">
    <property type="entry name" value="Autotransporte_beta"/>
</dbReference>
<dbReference type="Pfam" id="PF03797">
    <property type="entry name" value="Autotransporter"/>
    <property type="match status" value="1"/>
</dbReference>
<proteinExistence type="predicted"/>
<accession>A0ABV4U0J4</accession>
<dbReference type="Gene3D" id="2.40.128.130">
    <property type="entry name" value="Autotransporter beta-domain"/>
    <property type="match status" value="1"/>
</dbReference>